<keyword evidence="2" id="KW-1185">Reference proteome</keyword>
<dbReference type="EMBL" id="ML994626">
    <property type="protein sequence ID" value="KAF2187672.1"/>
    <property type="molecule type" value="Genomic_DNA"/>
</dbReference>
<name>A0A6A6EA66_9PEZI</name>
<dbReference type="Proteomes" id="UP000800200">
    <property type="component" value="Unassembled WGS sequence"/>
</dbReference>
<gene>
    <name evidence="1" type="ORF">K469DRAFT_568624</name>
</gene>
<dbReference type="AlphaFoldDB" id="A0A6A6EA66"/>
<organism evidence="1 2">
    <name type="scientific">Zopfia rhizophila CBS 207.26</name>
    <dbReference type="NCBI Taxonomy" id="1314779"/>
    <lineage>
        <taxon>Eukaryota</taxon>
        <taxon>Fungi</taxon>
        <taxon>Dikarya</taxon>
        <taxon>Ascomycota</taxon>
        <taxon>Pezizomycotina</taxon>
        <taxon>Dothideomycetes</taxon>
        <taxon>Dothideomycetes incertae sedis</taxon>
        <taxon>Zopfiaceae</taxon>
        <taxon>Zopfia</taxon>
    </lineage>
</organism>
<protein>
    <submittedName>
        <fullName evidence="1">Uncharacterized protein</fullName>
    </submittedName>
</protein>
<accession>A0A6A6EA66</accession>
<reference evidence="1" key="1">
    <citation type="journal article" date="2020" name="Stud. Mycol.">
        <title>101 Dothideomycetes genomes: a test case for predicting lifestyles and emergence of pathogens.</title>
        <authorList>
            <person name="Haridas S."/>
            <person name="Albert R."/>
            <person name="Binder M."/>
            <person name="Bloem J."/>
            <person name="Labutti K."/>
            <person name="Salamov A."/>
            <person name="Andreopoulos B."/>
            <person name="Baker S."/>
            <person name="Barry K."/>
            <person name="Bills G."/>
            <person name="Bluhm B."/>
            <person name="Cannon C."/>
            <person name="Castanera R."/>
            <person name="Culley D."/>
            <person name="Daum C."/>
            <person name="Ezra D."/>
            <person name="Gonzalez J."/>
            <person name="Henrissat B."/>
            <person name="Kuo A."/>
            <person name="Liang C."/>
            <person name="Lipzen A."/>
            <person name="Lutzoni F."/>
            <person name="Magnuson J."/>
            <person name="Mondo S."/>
            <person name="Nolan M."/>
            <person name="Ohm R."/>
            <person name="Pangilinan J."/>
            <person name="Park H.-J."/>
            <person name="Ramirez L."/>
            <person name="Alfaro M."/>
            <person name="Sun H."/>
            <person name="Tritt A."/>
            <person name="Yoshinaga Y."/>
            <person name="Zwiers L.-H."/>
            <person name="Turgeon B."/>
            <person name="Goodwin S."/>
            <person name="Spatafora J."/>
            <person name="Crous P."/>
            <person name="Grigoriev I."/>
        </authorList>
    </citation>
    <scope>NUCLEOTIDE SEQUENCE</scope>
    <source>
        <strain evidence="1">CBS 207.26</strain>
    </source>
</reference>
<evidence type="ECO:0000313" key="1">
    <source>
        <dbReference type="EMBL" id="KAF2187672.1"/>
    </source>
</evidence>
<dbReference type="OrthoDB" id="5354164at2759"/>
<sequence length="969" mass="108788">MAINRLQAALAAVTNEVTLAAAQINFDFSLVKNEAPKEYRSLGESLSEKRKDEAESGQIHTTARRLGALFDGICPPTPNLMKAYGTRVSEISRIVKRNSPAECESAMFAQYLGADGTSIWAAATSVTSSTSAIQVQLLACMLARLFDPPESISIWFELVKDRRDEVASSFEKNQEIPFSVLAAASQAEISRNQLAQWDASARAWLRTADSIKIKEQKQLMLILDNLGRPVNEDIRVYSSVISAWRSSLMIMEKLVRGIPQAVENNGEAMLGLASWHIYPDMVVLGSQQPDLRMNDNVVTPGGVLTVGLYTYSSPPGHENKSGIFWSLSLNHLRYYGKPVLRQRELNSNTSRVDFDQFSQAVFGCLLGSWQLPIAQISEAANVISAIAAVLESGDPVEKVSTDLRKTVSLRPATHWFRMIGEAAQKFQKADGDVKDQNMRLVKLGHRRSKVFVSPPPDSKSISKYPNVNFHPFKITDSPNPYFGLQDPATFLRGFRSDEDRVRYLRKFAAPIPDKAIADIYIRYKWNGLYVCATAIPSQNPFGKGYERWFPEALAEDHNDNGSLDTSFIPTILGERCHFQGSREFYHESNFFIRYEKENKYKRFNFLFGDSDYAALFINQERSLPQNIGLDSVPLEDVLWCINTGMMSLHDRASSLSSVIDSATTDYLRIFGTVNQIYRELPGTTLDIGVLDRPILATQWAANLLRTEEDVECNRETALSCITYFETGISDVSPEHLRDVFAMSSGDSIYISERVLCDPWEVAPGYKFKRILGNFGRSGVTMLIPPQNPMIREVDSGAWKVINNNTFNNLEEDHFARTSLHLSFTEYYRSVDLGLRGEQDIRVAILESVLSVYDTGKWVADLDIIGAMQSARLARIDDIYPRSEKCSIESHDEEAVSLENWDEVLDLPIGTSVVRAKGNPLARLAVTAVLTQLHKNKDVVKRIWICPPRDRMCILCLLKTSTSKDKVLVY</sequence>
<evidence type="ECO:0000313" key="2">
    <source>
        <dbReference type="Proteomes" id="UP000800200"/>
    </source>
</evidence>
<proteinExistence type="predicted"/>